<feature type="transmembrane region" description="Helical" evidence="6">
    <location>
        <begin position="257"/>
        <end position="281"/>
    </location>
</feature>
<feature type="transmembrane region" description="Helical" evidence="6">
    <location>
        <begin position="30"/>
        <end position="51"/>
    </location>
</feature>
<evidence type="ECO:0000256" key="3">
    <source>
        <dbReference type="ARBA" id="ARBA00022692"/>
    </source>
</evidence>
<evidence type="ECO:0000256" key="5">
    <source>
        <dbReference type="ARBA" id="ARBA00023136"/>
    </source>
</evidence>
<reference evidence="8 9" key="1">
    <citation type="journal article" date="2016" name="Int. J. Syst. Evol. Microbiol.">
        <title>Labrenzia salina sp. nov., isolated from the rhizosphere of the halophyte Arthrocnemum macrostachyum.</title>
        <authorList>
            <person name="Camacho M."/>
            <person name="Redondo-Gomez S."/>
            <person name="Rodriguez-Llorente I."/>
            <person name="Rohde M."/>
            <person name="Sproer C."/>
            <person name="Schumann P."/>
            <person name="Klenk H.P."/>
            <person name="Montero-Calasanz M.D.C."/>
        </authorList>
    </citation>
    <scope>NUCLEOTIDE SEQUENCE [LARGE SCALE GENOMIC DNA]</scope>
    <source>
        <strain evidence="8 9">DSM 29163</strain>
    </source>
</reference>
<evidence type="ECO:0000313" key="8">
    <source>
        <dbReference type="EMBL" id="MCX2724909.1"/>
    </source>
</evidence>
<feature type="transmembrane region" description="Helical" evidence="6">
    <location>
        <begin position="114"/>
        <end position="135"/>
    </location>
</feature>
<feature type="transmembrane region" description="Helical" evidence="6">
    <location>
        <begin position="323"/>
        <end position="350"/>
    </location>
</feature>
<evidence type="ECO:0000256" key="2">
    <source>
        <dbReference type="ARBA" id="ARBA00022448"/>
    </source>
</evidence>
<evidence type="ECO:0000313" key="9">
    <source>
        <dbReference type="Proteomes" id="UP001300261"/>
    </source>
</evidence>
<dbReference type="Gene3D" id="1.20.1250.20">
    <property type="entry name" value="MFS general substrate transporter like domains"/>
    <property type="match status" value="1"/>
</dbReference>
<evidence type="ECO:0000256" key="6">
    <source>
        <dbReference type="SAM" id="Phobius"/>
    </source>
</evidence>
<feature type="transmembrane region" description="Helical" evidence="6">
    <location>
        <begin position="57"/>
        <end position="77"/>
    </location>
</feature>
<feature type="transmembrane region" description="Helical" evidence="6">
    <location>
        <begin position="293"/>
        <end position="311"/>
    </location>
</feature>
<feature type="transmembrane region" description="Helical" evidence="6">
    <location>
        <begin position="204"/>
        <end position="224"/>
    </location>
</feature>
<keyword evidence="9" id="KW-1185">Reference proteome</keyword>
<dbReference type="Proteomes" id="UP001300261">
    <property type="component" value="Unassembled WGS sequence"/>
</dbReference>
<accession>A0ABT3R6Y6</accession>
<comment type="caution">
    <text evidence="8">The sequence shown here is derived from an EMBL/GenBank/DDBJ whole genome shotgun (WGS) entry which is preliminary data.</text>
</comment>
<comment type="subcellular location">
    <subcellularLocation>
        <location evidence="1">Endomembrane system</location>
        <topology evidence="1">Multi-pass membrane protein</topology>
    </subcellularLocation>
</comment>
<dbReference type="InterPro" id="IPR024671">
    <property type="entry name" value="Atg22-like"/>
</dbReference>
<dbReference type="PANTHER" id="PTHR23519:SF1">
    <property type="entry name" value="AUTOPHAGY-RELATED PROTEIN 22"/>
    <property type="match status" value="1"/>
</dbReference>
<protein>
    <submittedName>
        <fullName evidence="8">MFS transporter</fullName>
    </submittedName>
</protein>
<keyword evidence="5 6" id="KW-0472">Membrane</keyword>
<dbReference type="RefSeq" id="WP_265965295.1">
    <property type="nucleotide sequence ID" value="NZ_JAPEVI010000003.1"/>
</dbReference>
<keyword evidence="4 6" id="KW-1133">Transmembrane helix</keyword>
<dbReference type="EMBL" id="JAPEVI010000003">
    <property type="protein sequence ID" value="MCX2724909.1"/>
    <property type="molecule type" value="Genomic_DNA"/>
</dbReference>
<dbReference type="SUPFAM" id="SSF103473">
    <property type="entry name" value="MFS general substrate transporter"/>
    <property type="match status" value="1"/>
</dbReference>
<name>A0ABT3R6Y6_9HYPH</name>
<feature type="transmembrane region" description="Helical" evidence="6">
    <location>
        <begin position="89"/>
        <end position="108"/>
    </location>
</feature>
<dbReference type="PANTHER" id="PTHR23519">
    <property type="entry name" value="AUTOPHAGY-RELATED PROTEIN 22"/>
    <property type="match status" value="1"/>
</dbReference>
<dbReference type="PROSITE" id="PS50850">
    <property type="entry name" value="MFS"/>
    <property type="match status" value="1"/>
</dbReference>
<feature type="transmembrane region" description="Helical" evidence="6">
    <location>
        <begin position="370"/>
        <end position="391"/>
    </location>
</feature>
<evidence type="ECO:0000256" key="4">
    <source>
        <dbReference type="ARBA" id="ARBA00022989"/>
    </source>
</evidence>
<feature type="domain" description="Major facilitator superfamily (MFS) profile" evidence="7">
    <location>
        <begin position="1"/>
        <end position="458"/>
    </location>
</feature>
<gene>
    <name evidence="8" type="ORF">ON753_21465</name>
</gene>
<evidence type="ECO:0000259" key="7">
    <source>
        <dbReference type="PROSITE" id="PS50850"/>
    </source>
</evidence>
<dbReference type="Pfam" id="PF11700">
    <property type="entry name" value="ATG22"/>
    <property type="match status" value="1"/>
</dbReference>
<dbReference type="InterPro" id="IPR050495">
    <property type="entry name" value="ATG22/LtaA_families"/>
</dbReference>
<proteinExistence type="predicted"/>
<dbReference type="InterPro" id="IPR020846">
    <property type="entry name" value="MFS_dom"/>
</dbReference>
<organism evidence="8 9">
    <name type="scientific">Roseibium salinum</name>
    <dbReference type="NCBI Taxonomy" id="1604349"/>
    <lineage>
        <taxon>Bacteria</taxon>
        <taxon>Pseudomonadati</taxon>
        <taxon>Pseudomonadota</taxon>
        <taxon>Alphaproteobacteria</taxon>
        <taxon>Hyphomicrobiales</taxon>
        <taxon>Stappiaceae</taxon>
        <taxon>Roseibium</taxon>
    </lineage>
</organism>
<keyword evidence="2" id="KW-0813">Transport</keyword>
<keyword evidence="3 6" id="KW-0812">Transmembrane</keyword>
<sequence>MTTVLEIGSGKTDQRAVVSWALFDWAAQPFFTLITTFVFAPFFATALAATPAEGQALWGYATAAAGLGIALAAPVLGSIADATGRRKRWILLFSVPFLACCWAFWYAAPGSPHAVAIALTAFAIGTLSIEIATVFNNAMMPSLVPPSRIGRLSSFGWALGYASGLASLVIALGFFAANPETGRTLLGFEPVLGLDPATQEGDRAVGPFSALWYLVFVLPMFLFVPDTPHRAKIGSAIRLGLSSLRESLSHARANRNIFLFLLANMVFKDGLVALFAFGGIYSAGQLGWGSIEIGTFGIILTITGTLGLLLGGPMDDRFGARAVIIFCLIVLMICGLGLISVDSTTVFFFIRTEAAPEGAFFASLPEQVFIGLGGLIGAVSGPLQASCRSLLIRLAPPDRMTQYFGLMALSGKLTSFLAPLAVSVVTSLTSSQPAGMSVILVFFALGLGLLMMVTEKRAGHRG</sequence>
<feature type="transmembrane region" description="Helical" evidence="6">
    <location>
        <begin position="155"/>
        <end position="177"/>
    </location>
</feature>
<feature type="transmembrane region" description="Helical" evidence="6">
    <location>
        <begin position="403"/>
        <end position="422"/>
    </location>
</feature>
<feature type="transmembrane region" description="Helical" evidence="6">
    <location>
        <begin position="434"/>
        <end position="453"/>
    </location>
</feature>
<dbReference type="InterPro" id="IPR036259">
    <property type="entry name" value="MFS_trans_sf"/>
</dbReference>
<evidence type="ECO:0000256" key="1">
    <source>
        <dbReference type="ARBA" id="ARBA00004127"/>
    </source>
</evidence>